<dbReference type="InterPro" id="IPR051531">
    <property type="entry name" value="N-acetyltransferase"/>
</dbReference>
<dbReference type="InterPro" id="IPR016181">
    <property type="entry name" value="Acyl_CoA_acyltransferase"/>
</dbReference>
<dbReference type="PANTHER" id="PTHR43792:SF1">
    <property type="entry name" value="N-ACETYLTRANSFERASE DOMAIN-CONTAINING PROTEIN"/>
    <property type="match status" value="1"/>
</dbReference>
<dbReference type="PANTHER" id="PTHR43792">
    <property type="entry name" value="GNAT FAMILY, PUTATIVE (AFU_ORTHOLOGUE AFUA_3G00765)-RELATED-RELATED"/>
    <property type="match status" value="1"/>
</dbReference>
<keyword evidence="2" id="KW-0808">Transferase</keyword>
<dbReference type="Gene3D" id="3.40.630.30">
    <property type="match status" value="2"/>
</dbReference>
<feature type="domain" description="N-acetyltransferase" evidence="1">
    <location>
        <begin position="10"/>
        <end position="175"/>
    </location>
</feature>
<dbReference type="Proteomes" id="UP000588586">
    <property type="component" value="Unassembled WGS sequence"/>
</dbReference>
<dbReference type="PROSITE" id="PS51186">
    <property type="entry name" value="GNAT"/>
    <property type="match status" value="2"/>
</dbReference>
<organism evidence="2 3">
    <name type="scientific">Knoellia koreensis</name>
    <dbReference type="NCBI Taxonomy" id="2730921"/>
    <lineage>
        <taxon>Bacteria</taxon>
        <taxon>Bacillati</taxon>
        <taxon>Actinomycetota</taxon>
        <taxon>Actinomycetes</taxon>
        <taxon>Micrococcales</taxon>
        <taxon>Intrasporangiaceae</taxon>
        <taxon>Knoellia</taxon>
    </lineage>
</organism>
<accession>A0A849HAM9</accession>
<dbReference type="Pfam" id="PF00583">
    <property type="entry name" value="Acetyltransf_1"/>
    <property type="match status" value="1"/>
</dbReference>
<dbReference type="GO" id="GO:0016747">
    <property type="term" value="F:acyltransferase activity, transferring groups other than amino-acyl groups"/>
    <property type="evidence" value="ECO:0007669"/>
    <property type="project" value="InterPro"/>
</dbReference>
<feature type="domain" description="N-acetyltransferase" evidence="1">
    <location>
        <begin position="176"/>
        <end position="343"/>
    </location>
</feature>
<dbReference type="CDD" id="cd04301">
    <property type="entry name" value="NAT_SF"/>
    <property type="match status" value="1"/>
</dbReference>
<evidence type="ECO:0000313" key="2">
    <source>
        <dbReference type="EMBL" id="NNM44468.1"/>
    </source>
</evidence>
<gene>
    <name evidence="2" type="ORF">HJG52_00400</name>
</gene>
<evidence type="ECO:0000259" key="1">
    <source>
        <dbReference type="PROSITE" id="PS51186"/>
    </source>
</evidence>
<dbReference type="AlphaFoldDB" id="A0A849HAM9"/>
<sequence length="353" mass="38432">MTFETTTRRLRLRRPTEADRDFHSAVHSDPRVYAHAPHVIGTPETNKVFFDDILAHWDEDGFGYWVAEDKTSGMPLGWVGVKGAGGDHGDFLNLYYRFVPEAHGKGLAKEAGRAAVAMATQWHADRPVRALVKEHNTASVRTALASGLARTDTTVTLRDDLPDEPPSLLFEAPRVGRVDALDQATREEVLDLWSRVTDAGGAVGFLPGASREAIAAALAAHEEQMAAGDAFAGALREPAGTLVGWGWWVRVPNPLLHHGRWLYRLMVDPDRQGRGYGLVLMAGLHRLAREDGVELLQLGVRSGSGVSAFYAQCGYVEVGRIPGAIRVAEGDDRDDVTMARRVDGQPLRPHGGG</sequence>
<protein>
    <submittedName>
        <fullName evidence="2">GNAT family N-acetyltransferase</fullName>
    </submittedName>
</protein>
<dbReference type="SUPFAM" id="SSF55729">
    <property type="entry name" value="Acyl-CoA N-acyltransferases (Nat)"/>
    <property type="match status" value="2"/>
</dbReference>
<proteinExistence type="predicted"/>
<comment type="caution">
    <text evidence="2">The sequence shown here is derived from an EMBL/GenBank/DDBJ whole genome shotgun (WGS) entry which is preliminary data.</text>
</comment>
<dbReference type="Pfam" id="PF13302">
    <property type="entry name" value="Acetyltransf_3"/>
    <property type="match status" value="1"/>
</dbReference>
<evidence type="ECO:0000313" key="3">
    <source>
        <dbReference type="Proteomes" id="UP000588586"/>
    </source>
</evidence>
<dbReference type="RefSeq" id="WP_171241620.1">
    <property type="nucleotide sequence ID" value="NZ_JABEPQ010000001.1"/>
</dbReference>
<dbReference type="EMBL" id="JABEPQ010000001">
    <property type="protein sequence ID" value="NNM44468.1"/>
    <property type="molecule type" value="Genomic_DNA"/>
</dbReference>
<name>A0A849HAM9_9MICO</name>
<keyword evidence="3" id="KW-1185">Reference proteome</keyword>
<dbReference type="InterPro" id="IPR000182">
    <property type="entry name" value="GNAT_dom"/>
</dbReference>
<reference evidence="2 3" key="1">
    <citation type="submission" date="2020-04" db="EMBL/GenBank/DDBJ databases">
        <title>Knoellia sp. isolate from air conditioner.</title>
        <authorList>
            <person name="Chea S."/>
            <person name="Kim D.-U."/>
        </authorList>
    </citation>
    <scope>NUCLEOTIDE SEQUENCE [LARGE SCALE GENOMIC DNA]</scope>
    <source>
        <strain evidence="2 3">DB2414S</strain>
    </source>
</reference>